<evidence type="ECO:0000313" key="2">
    <source>
        <dbReference type="Proteomes" id="UP000279833"/>
    </source>
</evidence>
<organism evidence="3">
    <name type="scientific">Schistosoma curassoni</name>
    <dbReference type="NCBI Taxonomy" id="6186"/>
    <lineage>
        <taxon>Eukaryota</taxon>
        <taxon>Metazoa</taxon>
        <taxon>Spiralia</taxon>
        <taxon>Lophotrochozoa</taxon>
        <taxon>Platyhelminthes</taxon>
        <taxon>Trematoda</taxon>
        <taxon>Digenea</taxon>
        <taxon>Strigeidida</taxon>
        <taxon>Schistosomatoidea</taxon>
        <taxon>Schistosomatidae</taxon>
        <taxon>Schistosoma</taxon>
    </lineage>
</organism>
<reference evidence="1 2" key="2">
    <citation type="submission" date="2018-11" db="EMBL/GenBank/DDBJ databases">
        <authorList>
            <consortium name="Pathogen Informatics"/>
        </authorList>
    </citation>
    <scope>NUCLEOTIDE SEQUENCE [LARGE SCALE GENOMIC DNA]</scope>
    <source>
        <strain evidence="1">Dakar</strain>
        <strain evidence="2">Dakar, Senegal</strain>
    </source>
</reference>
<dbReference type="AlphaFoldDB" id="A0A183JRG4"/>
<sequence>MKDSVDTQLQGQQIRFHKDRSCTERNTTIQIIAEQSIEWNLSRYINSPDHEEALDRVDRRTSWNRLQHYGVLEKTVNIIRRKTLLIRAWKTADRRIPSEDWRQTKMITLTLSISSGGRLDREDLDI</sequence>
<reference evidence="3" key="1">
    <citation type="submission" date="2016-06" db="UniProtKB">
        <authorList>
            <consortium name="WormBaseParasite"/>
        </authorList>
    </citation>
    <scope>IDENTIFICATION</scope>
</reference>
<gene>
    <name evidence="1" type="ORF">SCUD_LOCUS5303</name>
</gene>
<name>A0A183JRG4_9TREM</name>
<keyword evidence="2" id="KW-1185">Reference proteome</keyword>
<dbReference type="WBParaSite" id="SCUD_0000530301-mRNA-1">
    <property type="protein sequence ID" value="SCUD_0000530301-mRNA-1"/>
    <property type="gene ID" value="SCUD_0000530301"/>
</dbReference>
<proteinExistence type="predicted"/>
<dbReference type="EMBL" id="UZAK01008354">
    <property type="protein sequence ID" value="VDO94635.1"/>
    <property type="molecule type" value="Genomic_DNA"/>
</dbReference>
<accession>A0A183JRG4</accession>
<protein>
    <submittedName>
        <fullName evidence="3">Reverse transcriptase</fullName>
    </submittedName>
</protein>
<evidence type="ECO:0000313" key="3">
    <source>
        <dbReference type="WBParaSite" id="SCUD_0000530301-mRNA-1"/>
    </source>
</evidence>
<dbReference type="Proteomes" id="UP000279833">
    <property type="component" value="Unassembled WGS sequence"/>
</dbReference>
<evidence type="ECO:0000313" key="1">
    <source>
        <dbReference type="EMBL" id="VDO94635.1"/>
    </source>
</evidence>